<dbReference type="GeneID" id="28740375"/>
<name>A0A0N1HRP7_9EURO</name>
<feature type="region of interest" description="Disordered" evidence="1">
    <location>
        <begin position="369"/>
        <end position="411"/>
    </location>
</feature>
<feature type="compositionally biased region" description="Polar residues" evidence="1">
    <location>
        <begin position="382"/>
        <end position="401"/>
    </location>
</feature>
<feature type="compositionally biased region" description="Polar residues" evidence="1">
    <location>
        <begin position="466"/>
        <end position="481"/>
    </location>
</feature>
<feature type="compositionally biased region" description="Basic and acidic residues" evidence="1">
    <location>
        <begin position="438"/>
        <end position="465"/>
    </location>
</feature>
<dbReference type="Proteomes" id="UP000038010">
    <property type="component" value="Unassembled WGS sequence"/>
</dbReference>
<keyword evidence="3" id="KW-1185">Reference proteome</keyword>
<protein>
    <submittedName>
        <fullName evidence="2">Uncharacterized protein</fullName>
    </submittedName>
</protein>
<sequence length="549" mass="62032">MAPKTRRKVYSDSLQHTFPTHAFWEPETSANIWIGDVGYIDHDGNWQRLRRHTIQNVTTDQHDWGVVHSENVKKRSVQGKAALKAPDAPAGAQAHTRYTSDSQFGAMLVTQGPVRRHQCGKESDARNHVMNHRKELACNFPDVIEYGVCVVTKIWTSRKASTTAWSSGSKTKAVAFDVTVFDVGTMGGGVQREIVQHVGPDFRYWKGSAQDSCILGFGGLKFRYHKLICGILVFSELDPENDRTKWRTLRMFRKQSNRSEGDFKDLPVSDKQCSASSSETLVESVSPRTGQARKISKLEELEELSIKEVQDLQEKAKNDDKAQHSYLVEDGLVFWVQAVVDHVQRFGPPPPDNDPASMDRHTESRAKFNGPIDQMRGLGLASQPQSERSFNKQNPSVNFSRHYTPITKHEPYKSSKYEMGYSSLPRGNARHEVGSLRTTRHIDSHQSDVGNRNDIDGSVNPRHDSNLISQRRSQRSTNKQNIAREANKSSEHRTKDPSNPRHPTRNSRHDDSTPERQNMRTAITVTMKPATVPTLLTMVPRATMDRSVC</sequence>
<proteinExistence type="predicted"/>
<accession>A0A0N1HRP7</accession>
<dbReference type="AlphaFoldDB" id="A0A0N1HRP7"/>
<feature type="compositionally biased region" description="Basic and acidic residues" evidence="1">
    <location>
        <begin position="485"/>
        <end position="499"/>
    </location>
</feature>
<reference evidence="2 3" key="1">
    <citation type="submission" date="2015-06" db="EMBL/GenBank/DDBJ databases">
        <title>Draft genome of the ant-associated black yeast Phialophora attae CBS 131958.</title>
        <authorList>
            <person name="Moreno L.F."/>
            <person name="Stielow B.J."/>
            <person name="de Hoog S."/>
            <person name="Vicente V.A."/>
            <person name="Weiss V.A."/>
            <person name="de Vries M."/>
            <person name="Cruz L.M."/>
            <person name="Souza E.M."/>
        </authorList>
    </citation>
    <scope>NUCLEOTIDE SEQUENCE [LARGE SCALE GENOMIC DNA]</scope>
    <source>
        <strain evidence="2 3">CBS 131958</strain>
    </source>
</reference>
<feature type="compositionally biased region" description="Basic and acidic residues" evidence="1">
    <location>
        <begin position="507"/>
        <end position="518"/>
    </location>
</feature>
<dbReference type="EMBL" id="LFJN01000010">
    <property type="protein sequence ID" value="KPI41027.1"/>
    <property type="molecule type" value="Genomic_DNA"/>
</dbReference>
<evidence type="ECO:0000313" key="2">
    <source>
        <dbReference type="EMBL" id="KPI41027.1"/>
    </source>
</evidence>
<dbReference type="VEuPathDB" id="FungiDB:AB675_8078"/>
<dbReference type="OrthoDB" id="2883672at2759"/>
<feature type="region of interest" description="Disordered" evidence="1">
    <location>
        <begin position="438"/>
        <end position="523"/>
    </location>
</feature>
<feature type="region of interest" description="Disordered" evidence="1">
    <location>
        <begin position="261"/>
        <end position="289"/>
    </location>
</feature>
<organism evidence="2 3">
    <name type="scientific">Cyphellophora attinorum</name>
    <dbReference type="NCBI Taxonomy" id="1664694"/>
    <lineage>
        <taxon>Eukaryota</taxon>
        <taxon>Fungi</taxon>
        <taxon>Dikarya</taxon>
        <taxon>Ascomycota</taxon>
        <taxon>Pezizomycotina</taxon>
        <taxon>Eurotiomycetes</taxon>
        <taxon>Chaetothyriomycetidae</taxon>
        <taxon>Chaetothyriales</taxon>
        <taxon>Cyphellophoraceae</taxon>
        <taxon>Cyphellophora</taxon>
    </lineage>
</organism>
<evidence type="ECO:0000313" key="3">
    <source>
        <dbReference type="Proteomes" id="UP000038010"/>
    </source>
</evidence>
<dbReference type="RefSeq" id="XP_018000990.1">
    <property type="nucleotide sequence ID" value="XM_018148496.1"/>
</dbReference>
<evidence type="ECO:0000256" key="1">
    <source>
        <dbReference type="SAM" id="MobiDB-lite"/>
    </source>
</evidence>
<gene>
    <name evidence="2" type="ORF">AB675_8078</name>
</gene>
<comment type="caution">
    <text evidence="2">The sequence shown here is derived from an EMBL/GenBank/DDBJ whole genome shotgun (WGS) entry which is preliminary data.</text>
</comment>
<feature type="compositionally biased region" description="Polar residues" evidence="1">
    <location>
        <begin position="271"/>
        <end position="289"/>
    </location>
</feature>